<organism evidence="1 2">
    <name type="scientific">Rhodopseudomonas palustris</name>
    <dbReference type="NCBI Taxonomy" id="1076"/>
    <lineage>
        <taxon>Bacteria</taxon>
        <taxon>Pseudomonadati</taxon>
        <taxon>Pseudomonadota</taxon>
        <taxon>Alphaproteobacteria</taxon>
        <taxon>Hyphomicrobiales</taxon>
        <taxon>Nitrobacteraceae</taxon>
        <taxon>Rhodopseudomonas</taxon>
    </lineage>
</organism>
<evidence type="ECO:0000313" key="1">
    <source>
        <dbReference type="EMBL" id="MBI5131596.1"/>
    </source>
</evidence>
<dbReference type="Proteomes" id="UP000782519">
    <property type="component" value="Unassembled WGS sequence"/>
</dbReference>
<dbReference type="AlphaFoldDB" id="A0A933S0F1"/>
<reference evidence="1" key="1">
    <citation type="submission" date="2020-07" db="EMBL/GenBank/DDBJ databases">
        <title>Huge and variable diversity of episymbiotic CPR bacteria and DPANN archaea in groundwater ecosystems.</title>
        <authorList>
            <person name="He C.Y."/>
            <person name="Keren R."/>
            <person name="Whittaker M."/>
            <person name="Farag I.F."/>
            <person name="Doudna J."/>
            <person name="Cate J.H.D."/>
            <person name="Banfield J.F."/>
        </authorList>
    </citation>
    <scope>NUCLEOTIDE SEQUENCE</scope>
    <source>
        <strain evidence="1">NC_groundwater_1818_Pr3_B-0.1um_66_35</strain>
    </source>
</reference>
<protein>
    <submittedName>
        <fullName evidence="1">Uncharacterized protein</fullName>
    </submittedName>
</protein>
<evidence type="ECO:0000313" key="2">
    <source>
        <dbReference type="Proteomes" id="UP000782519"/>
    </source>
</evidence>
<proteinExistence type="predicted"/>
<sequence length="140" mass="15039">MNLMVPAAANDQHIACARCAGAMALVRTRKAAAGRDLKMFRCDACEYVPGHESRPAHGEDGICVKRHQAGALLTRRPISTPWTAEQDEKLLAMVADGSSAFKAAVVLKRGTDSVRSRAKKLGVSFPTVLEARKKIEAGQP</sequence>
<accession>A0A933S0F1</accession>
<gene>
    <name evidence="1" type="ORF">HZA66_19335</name>
</gene>
<dbReference type="EMBL" id="JACRJB010000053">
    <property type="protein sequence ID" value="MBI5131596.1"/>
    <property type="molecule type" value="Genomic_DNA"/>
</dbReference>
<comment type="caution">
    <text evidence="1">The sequence shown here is derived from an EMBL/GenBank/DDBJ whole genome shotgun (WGS) entry which is preliminary data.</text>
</comment>
<name>A0A933S0F1_RHOPL</name>